<sequence>MSIRKAIYYFVILVSTVVIIASLLSLIYDLPYWYSKLLDFPRLQYFILGIVCSIFYVILTKKWNWLSIFLGLGLVVSLWIQSIRIFPYWIGEKVVSDAGDTISVKNSVSILLANVLISNRKSEKFIKVVKEANPDIILAMEVNQWWLDELENLKQDYPHVIKQPNEVAYGMALYSKFPIKNAQIKYLKHKNVPSFQGRVELGSGKEFMLYAVHPVAPMPSDEYPDNVGEEEIELISVGKSVSKNQMPSIVAGDFNDVSWSNTSRLFENNGKLNNVRLGRGLYNTFDANSSIMKWPLDHYYVTKEFKLIDIRLLDKIGSDHFPIYAKFLLDE</sequence>
<feature type="transmembrane region" description="Helical" evidence="1">
    <location>
        <begin position="7"/>
        <end position="28"/>
    </location>
</feature>
<organism evidence="3 4">
    <name type="scientific">Christiangramia forsetii</name>
    <dbReference type="NCBI Taxonomy" id="411153"/>
    <lineage>
        <taxon>Bacteria</taxon>
        <taxon>Pseudomonadati</taxon>
        <taxon>Bacteroidota</taxon>
        <taxon>Flavobacteriia</taxon>
        <taxon>Flavobacteriales</taxon>
        <taxon>Flavobacteriaceae</taxon>
        <taxon>Christiangramia</taxon>
    </lineage>
</organism>
<evidence type="ECO:0000313" key="4">
    <source>
        <dbReference type="Proteomes" id="UP000605733"/>
    </source>
</evidence>
<dbReference type="Proteomes" id="UP000605733">
    <property type="component" value="Unassembled WGS sequence"/>
</dbReference>
<proteinExistence type="predicted"/>
<gene>
    <name evidence="3" type="ORF">GCM10011532_30230</name>
</gene>
<dbReference type="InterPro" id="IPR036691">
    <property type="entry name" value="Endo/exonu/phosph_ase_sf"/>
</dbReference>
<dbReference type="Pfam" id="PF03372">
    <property type="entry name" value="Exo_endo_phos"/>
    <property type="match status" value="1"/>
</dbReference>
<dbReference type="InterPro" id="IPR005135">
    <property type="entry name" value="Endo/exonuclease/phosphatase"/>
</dbReference>
<keyword evidence="3" id="KW-0540">Nuclease</keyword>
<keyword evidence="3" id="KW-0378">Hydrolase</keyword>
<keyword evidence="1" id="KW-0472">Membrane</keyword>
<dbReference type="GO" id="GO:0004519">
    <property type="term" value="F:endonuclease activity"/>
    <property type="evidence" value="ECO:0007669"/>
    <property type="project" value="UniProtKB-KW"/>
</dbReference>
<dbReference type="RefSeq" id="WP_011709789.1">
    <property type="nucleotide sequence ID" value="NZ_BMIX01000009.1"/>
</dbReference>
<dbReference type="EMBL" id="BMIX01000009">
    <property type="protein sequence ID" value="GGG44115.1"/>
    <property type="molecule type" value="Genomic_DNA"/>
</dbReference>
<accession>A0ABQ1WVD2</accession>
<keyword evidence="4" id="KW-1185">Reference proteome</keyword>
<keyword evidence="3" id="KW-0255">Endonuclease</keyword>
<dbReference type="Gene3D" id="3.60.10.10">
    <property type="entry name" value="Endonuclease/exonuclease/phosphatase"/>
    <property type="match status" value="1"/>
</dbReference>
<name>A0ABQ1WVD2_9FLAO</name>
<comment type="caution">
    <text evidence="3">The sequence shown here is derived from an EMBL/GenBank/DDBJ whole genome shotgun (WGS) entry which is preliminary data.</text>
</comment>
<feature type="transmembrane region" description="Helical" evidence="1">
    <location>
        <begin position="66"/>
        <end position="90"/>
    </location>
</feature>
<feature type="domain" description="Endonuclease/exonuclease/phosphatase" evidence="2">
    <location>
        <begin position="114"/>
        <end position="320"/>
    </location>
</feature>
<protein>
    <submittedName>
        <fullName evidence="3">Endonuclease</fullName>
    </submittedName>
</protein>
<evidence type="ECO:0000259" key="2">
    <source>
        <dbReference type="Pfam" id="PF03372"/>
    </source>
</evidence>
<keyword evidence="1" id="KW-0812">Transmembrane</keyword>
<evidence type="ECO:0000256" key="1">
    <source>
        <dbReference type="SAM" id="Phobius"/>
    </source>
</evidence>
<reference evidence="4" key="1">
    <citation type="journal article" date="2019" name="Int. J. Syst. Evol. Microbiol.">
        <title>The Global Catalogue of Microorganisms (GCM) 10K type strain sequencing project: providing services to taxonomists for standard genome sequencing and annotation.</title>
        <authorList>
            <consortium name="The Broad Institute Genomics Platform"/>
            <consortium name="The Broad Institute Genome Sequencing Center for Infectious Disease"/>
            <person name="Wu L."/>
            <person name="Ma J."/>
        </authorList>
    </citation>
    <scope>NUCLEOTIDE SEQUENCE [LARGE SCALE GENOMIC DNA]</scope>
    <source>
        <strain evidence="4">CGMCC 1.15422</strain>
    </source>
</reference>
<evidence type="ECO:0000313" key="3">
    <source>
        <dbReference type="EMBL" id="GGG44115.1"/>
    </source>
</evidence>
<feature type="transmembrane region" description="Helical" evidence="1">
    <location>
        <begin position="40"/>
        <end position="59"/>
    </location>
</feature>
<dbReference type="SUPFAM" id="SSF56219">
    <property type="entry name" value="DNase I-like"/>
    <property type="match status" value="1"/>
</dbReference>
<keyword evidence="1" id="KW-1133">Transmembrane helix</keyword>